<name>A0A1G6H8F9_9ACTN</name>
<proteinExistence type="predicted"/>
<dbReference type="InterPro" id="IPR009218">
    <property type="entry name" value="HD_phosphohydro"/>
</dbReference>
<dbReference type="STRING" id="1577474.GA0111570_107106"/>
<protein>
    <submittedName>
        <fullName evidence="2">Predicted metal-dependent phosphohydrolase, HD superfamily</fullName>
    </submittedName>
</protein>
<evidence type="ECO:0000313" key="2">
    <source>
        <dbReference type="EMBL" id="SDB90378.1"/>
    </source>
</evidence>
<evidence type="ECO:0000313" key="3">
    <source>
        <dbReference type="Proteomes" id="UP000199086"/>
    </source>
</evidence>
<dbReference type="SUPFAM" id="SSF109604">
    <property type="entry name" value="HD-domain/PDEase-like"/>
    <property type="match status" value="1"/>
</dbReference>
<sequence length="307" mass="34518">MILVDPPLWPAHGTHFSHLVSDDSLAELHDFAELIGLSARAYDRDHYDLPVSQYDIAVAAGAREVPPTEVVRALRRAGLRSSKPRALAAARARDEMLRASWAAMLPHAIDMGTELLERWSEPQRRYHTPQHLAEMLDAQAALVDDQETGAVPERSLRLAAWFHDAVYEGRPGQDEEASAVLAEQSLDGLVPAREVEEVARLVRLTASHRAEADDRRGEVLTDADLAILGADGARYLEYSRQVRAEYHRVPAGDYRGGRLEVLRRLAALVPLYRTRPAERWWAEAARHNMAEERDRLLAQQRRADRAT</sequence>
<reference evidence="2 3" key="1">
    <citation type="submission" date="2016-06" db="EMBL/GenBank/DDBJ databases">
        <authorList>
            <person name="Olsen C.W."/>
            <person name="Carey S."/>
            <person name="Hinshaw L."/>
            <person name="Karasin A.I."/>
        </authorList>
    </citation>
    <scope>NUCLEOTIDE SEQUENCE [LARGE SCALE GENOMIC DNA]</scope>
    <source>
        <strain evidence="2 3">LZ-22</strain>
    </source>
</reference>
<dbReference type="Pfam" id="PF13223">
    <property type="entry name" value="DUF4031"/>
    <property type="match status" value="1"/>
</dbReference>
<evidence type="ECO:0000259" key="1">
    <source>
        <dbReference type="Pfam" id="PF13223"/>
    </source>
</evidence>
<keyword evidence="2" id="KW-0378">Hydrolase</keyword>
<dbReference type="EMBL" id="FMYF01000007">
    <property type="protein sequence ID" value="SDB90378.1"/>
    <property type="molecule type" value="Genomic_DNA"/>
</dbReference>
<keyword evidence="3" id="KW-1185">Reference proteome</keyword>
<dbReference type="PANTHER" id="PTHR21174:SF0">
    <property type="entry name" value="HD PHOSPHOHYDROLASE FAMILY PROTEIN-RELATED"/>
    <property type="match status" value="1"/>
</dbReference>
<gene>
    <name evidence="2" type="ORF">GA0111570_107106</name>
</gene>
<dbReference type="RefSeq" id="WP_092611277.1">
    <property type="nucleotide sequence ID" value="NZ_FMYF01000007.1"/>
</dbReference>
<dbReference type="Proteomes" id="UP000199086">
    <property type="component" value="Unassembled WGS sequence"/>
</dbReference>
<dbReference type="OrthoDB" id="9808993at2"/>
<feature type="domain" description="DUF4031" evidence="1">
    <location>
        <begin position="2"/>
        <end position="76"/>
    </location>
</feature>
<dbReference type="Gene3D" id="1.10.3210.10">
    <property type="entry name" value="Hypothetical protein af1432"/>
    <property type="match status" value="1"/>
</dbReference>
<organism evidence="2 3">
    <name type="scientific">Raineyella antarctica</name>
    <dbReference type="NCBI Taxonomy" id="1577474"/>
    <lineage>
        <taxon>Bacteria</taxon>
        <taxon>Bacillati</taxon>
        <taxon>Actinomycetota</taxon>
        <taxon>Actinomycetes</taxon>
        <taxon>Propionibacteriales</taxon>
        <taxon>Propionibacteriaceae</taxon>
        <taxon>Raineyella</taxon>
    </lineage>
</organism>
<accession>A0A1G6H8F9</accession>
<dbReference type="PANTHER" id="PTHR21174">
    <property type="match status" value="1"/>
</dbReference>
<dbReference type="InterPro" id="IPR025109">
    <property type="entry name" value="DUF4031"/>
</dbReference>
<dbReference type="GO" id="GO:0016787">
    <property type="term" value="F:hydrolase activity"/>
    <property type="evidence" value="ECO:0007669"/>
    <property type="project" value="UniProtKB-KW"/>
</dbReference>
<dbReference type="AlphaFoldDB" id="A0A1G6H8F9"/>